<keyword evidence="1" id="KW-0472">Membrane</keyword>
<name>A0A915D9E7_9BILA</name>
<keyword evidence="1" id="KW-1133">Transmembrane helix</keyword>
<reference evidence="3" key="1">
    <citation type="submission" date="2022-11" db="UniProtKB">
        <authorList>
            <consortium name="WormBaseParasite"/>
        </authorList>
    </citation>
    <scope>IDENTIFICATION</scope>
</reference>
<dbReference type="SUPFAM" id="SSF48619">
    <property type="entry name" value="Phospholipase A2, PLA2"/>
    <property type="match status" value="1"/>
</dbReference>
<feature type="transmembrane region" description="Helical" evidence="1">
    <location>
        <begin position="35"/>
        <end position="55"/>
    </location>
</feature>
<dbReference type="AlphaFoldDB" id="A0A915D9E7"/>
<evidence type="ECO:0000256" key="1">
    <source>
        <dbReference type="SAM" id="Phobius"/>
    </source>
</evidence>
<dbReference type="GO" id="GO:0004623">
    <property type="term" value="F:phospholipase A2 activity"/>
    <property type="evidence" value="ECO:0007669"/>
    <property type="project" value="InterPro"/>
</dbReference>
<protein>
    <submittedName>
        <fullName evidence="3">Uncharacterized protein</fullName>
    </submittedName>
</protein>
<dbReference type="InterPro" id="IPR036444">
    <property type="entry name" value="PLipase_A2_dom_sf"/>
</dbReference>
<proteinExistence type="predicted"/>
<evidence type="ECO:0000313" key="3">
    <source>
        <dbReference type="WBParaSite" id="jg17511"/>
    </source>
</evidence>
<dbReference type="GO" id="GO:0006644">
    <property type="term" value="P:phospholipid metabolic process"/>
    <property type="evidence" value="ECO:0007669"/>
    <property type="project" value="InterPro"/>
</dbReference>
<keyword evidence="1" id="KW-0812">Transmembrane</keyword>
<dbReference type="WBParaSite" id="jg17511">
    <property type="protein sequence ID" value="jg17511"/>
    <property type="gene ID" value="jg17511"/>
</dbReference>
<evidence type="ECO:0000313" key="2">
    <source>
        <dbReference type="Proteomes" id="UP000887574"/>
    </source>
</evidence>
<organism evidence="2 3">
    <name type="scientific">Ditylenchus dipsaci</name>
    <dbReference type="NCBI Taxonomy" id="166011"/>
    <lineage>
        <taxon>Eukaryota</taxon>
        <taxon>Metazoa</taxon>
        <taxon>Ecdysozoa</taxon>
        <taxon>Nematoda</taxon>
        <taxon>Chromadorea</taxon>
        <taxon>Rhabditida</taxon>
        <taxon>Tylenchina</taxon>
        <taxon>Tylenchomorpha</taxon>
        <taxon>Sphaerularioidea</taxon>
        <taxon>Anguinidae</taxon>
        <taxon>Anguininae</taxon>
        <taxon>Ditylenchus</taxon>
    </lineage>
</organism>
<keyword evidence="2" id="KW-1185">Reference proteome</keyword>
<dbReference type="Proteomes" id="UP000887574">
    <property type="component" value="Unplaced"/>
</dbReference>
<accession>A0A915D9E7</accession>
<dbReference type="GO" id="GO:0050482">
    <property type="term" value="P:arachidonate secretion"/>
    <property type="evidence" value="ECO:0007669"/>
    <property type="project" value="InterPro"/>
</dbReference>
<dbReference type="Gene3D" id="1.20.90.10">
    <property type="entry name" value="Phospholipase A2 domain"/>
    <property type="match status" value="1"/>
</dbReference>
<feature type="transmembrane region" description="Helical" evidence="1">
    <location>
        <begin position="257"/>
        <end position="278"/>
    </location>
</feature>
<sequence>MSECRLGYSALPTMTMVAGVELAAQTLQLMGLMNAVINTINAMILLPTITFASIFRRSMWLELCQSIKRSSNRRATCQEGQSACQQHLCFCDKMVTDCWAGYPRPVSKKACTHIKPNTTDVPSEVLESDDQTVSSTSSSNNLLDFLVSVWMFIPTPVCPVVNSLLCQTCEGDSCNYPAGSGYLTEICLWGVNYCYKLANSEHRKVYKAGCGYEDCENIQLAAQSKCVTCNYDNCNAYSGYGSQISGGGVVWNGSSTIFGTLHLIFFVLVFVFYTLYVVA</sequence>